<reference evidence="1 2" key="1">
    <citation type="journal article" date="2021" name="Int. J. Syst. Evol. Microbiol.">
        <title>Halobaculum halophilum sp. nov. and Halobaculum salinum sp. nov., isolated from salt lake and saline soil.</title>
        <authorList>
            <person name="Cui H.L."/>
            <person name="Shi X.W."/>
            <person name="Yin X.M."/>
            <person name="Yang X.Y."/>
            <person name="Hou J."/>
            <person name="Zhu L."/>
        </authorList>
    </citation>
    <scope>NUCLEOTIDE SEQUENCE [LARGE SCALE GENOMIC DNA]</scope>
    <source>
        <strain evidence="1 2">NBRC 109044</strain>
    </source>
</reference>
<dbReference type="GeneID" id="67180155"/>
<geneLocation type="plasmid" evidence="1 2">
    <name>unnamed2</name>
</geneLocation>
<keyword evidence="1" id="KW-0614">Plasmid</keyword>
<dbReference type="AlphaFoldDB" id="A0A8T8WI69"/>
<evidence type="ECO:0000313" key="1">
    <source>
        <dbReference type="EMBL" id="QZP39540.1"/>
    </source>
</evidence>
<dbReference type="Proteomes" id="UP000826254">
    <property type="component" value="Plasmid unnamed2"/>
</dbReference>
<dbReference type="KEGG" id="hmp:K6T50_18395"/>
<keyword evidence="2" id="KW-1185">Reference proteome</keyword>
<name>A0A8T8WI69_9EURY</name>
<accession>A0A8T8WI69</accession>
<dbReference type="EMBL" id="CP081960">
    <property type="protein sequence ID" value="QZP39540.1"/>
    <property type="molecule type" value="Genomic_DNA"/>
</dbReference>
<proteinExistence type="predicted"/>
<sequence>MERVGELLVGRADIDTIDTPVIRGPVEVDAESFDERAQVGDTQITAGEDRVGESKERPDIYVVDESRATLIRNAGSFECGLDEGTEKARLVEDDADGLGSVRIELCDERVDDRRGGGEDVKLREGGRVACEGVDLLV</sequence>
<gene>
    <name evidence="1" type="ORF">K6T50_18395</name>
</gene>
<dbReference type="RefSeq" id="WP_222609289.1">
    <property type="nucleotide sequence ID" value="NZ_CP081960.1"/>
</dbReference>
<organism evidence="1 2">
    <name type="scientific">Halobaculum magnesiiphilum</name>
    <dbReference type="NCBI Taxonomy" id="1017351"/>
    <lineage>
        <taxon>Archaea</taxon>
        <taxon>Methanobacteriati</taxon>
        <taxon>Methanobacteriota</taxon>
        <taxon>Stenosarchaea group</taxon>
        <taxon>Halobacteria</taxon>
        <taxon>Halobacteriales</taxon>
        <taxon>Haloferacaceae</taxon>
        <taxon>Halobaculum</taxon>
    </lineage>
</organism>
<protein>
    <submittedName>
        <fullName evidence="1">Uncharacterized protein</fullName>
    </submittedName>
</protein>
<evidence type="ECO:0000313" key="2">
    <source>
        <dbReference type="Proteomes" id="UP000826254"/>
    </source>
</evidence>